<comment type="caution">
    <text evidence="2">The sequence shown here is derived from an EMBL/GenBank/DDBJ whole genome shotgun (WGS) entry which is preliminary data.</text>
</comment>
<dbReference type="EMBL" id="JADCNL010000573">
    <property type="protein sequence ID" value="KAG0446507.1"/>
    <property type="molecule type" value="Genomic_DNA"/>
</dbReference>
<evidence type="ECO:0000313" key="4">
    <source>
        <dbReference type="Proteomes" id="UP000639772"/>
    </source>
</evidence>
<accession>A0A835P765</accession>
<evidence type="ECO:0000313" key="1">
    <source>
        <dbReference type="EMBL" id="KAG0446500.1"/>
    </source>
</evidence>
<sequence length="180" mass="19738">MERRGGRQISTPLSAQRSQPDISTIIDIGTIFRQASIYREEKNLIDQADLKTQATASPQEGDRKEAAILCCLMFYYSCLIQDAIILSDVMNNPSLVPSFTSASFHTVSLIKATSMFLEAPPTYKPIQPGELSGSLTSGYQARGTTPTPRQAMADVTDAFYKGCSTALCHSRSQTLRSEDM</sequence>
<dbReference type="EMBL" id="JADCNM010000574">
    <property type="protein sequence ID" value="KAG0446500.1"/>
    <property type="molecule type" value="Genomic_DNA"/>
</dbReference>
<evidence type="ECO:0000313" key="3">
    <source>
        <dbReference type="Proteomes" id="UP000636800"/>
    </source>
</evidence>
<gene>
    <name evidence="2" type="ORF">HPP92_028796</name>
    <name evidence="1" type="ORF">HPP92_028807</name>
</gene>
<dbReference type="Proteomes" id="UP000636800">
    <property type="component" value="Unassembled WGS sequence"/>
</dbReference>
<proteinExistence type="predicted"/>
<keyword evidence="3" id="KW-1185">Reference proteome</keyword>
<name>A0A835P765_VANPL</name>
<reference evidence="3 4" key="1">
    <citation type="journal article" date="2020" name="Nat. Food">
        <title>A phased Vanilla planifolia genome enables genetic improvement of flavour and production.</title>
        <authorList>
            <person name="Hasing T."/>
            <person name="Tang H."/>
            <person name="Brym M."/>
            <person name="Khazi F."/>
            <person name="Huang T."/>
            <person name="Chambers A.H."/>
        </authorList>
    </citation>
    <scope>NUCLEOTIDE SEQUENCE [LARGE SCALE GENOMIC DNA]</scope>
    <source>
        <tissue evidence="2">Leaf</tissue>
    </source>
</reference>
<protein>
    <submittedName>
        <fullName evidence="2">Uncharacterized protein</fullName>
    </submittedName>
</protein>
<evidence type="ECO:0000313" key="2">
    <source>
        <dbReference type="EMBL" id="KAG0446507.1"/>
    </source>
</evidence>
<organism evidence="2 3">
    <name type="scientific">Vanilla planifolia</name>
    <name type="common">Vanilla</name>
    <dbReference type="NCBI Taxonomy" id="51239"/>
    <lineage>
        <taxon>Eukaryota</taxon>
        <taxon>Viridiplantae</taxon>
        <taxon>Streptophyta</taxon>
        <taxon>Embryophyta</taxon>
        <taxon>Tracheophyta</taxon>
        <taxon>Spermatophyta</taxon>
        <taxon>Magnoliopsida</taxon>
        <taxon>Liliopsida</taxon>
        <taxon>Asparagales</taxon>
        <taxon>Orchidaceae</taxon>
        <taxon>Vanilloideae</taxon>
        <taxon>Vanilleae</taxon>
        <taxon>Vanilla</taxon>
    </lineage>
</organism>
<dbReference type="Proteomes" id="UP000639772">
    <property type="component" value="Unassembled WGS sequence"/>
</dbReference>
<dbReference type="AlphaFoldDB" id="A0A835P765"/>